<dbReference type="RefSeq" id="WP_172353320.1">
    <property type="nucleotide sequence ID" value="NZ_CP053661.1"/>
</dbReference>
<dbReference type="Proteomes" id="UP000505210">
    <property type="component" value="Chromosome"/>
</dbReference>
<proteinExistence type="predicted"/>
<reference evidence="1 2" key="1">
    <citation type="submission" date="2020-05" db="EMBL/GenBank/DDBJ databases">
        <title>Complete genome sequence of of a novel Thermoleptolyngbya strain isolated from hot springs of Ganzi, Sichuan China.</title>
        <authorList>
            <person name="Tang J."/>
            <person name="Daroch M."/>
            <person name="Li L."/>
            <person name="Waleron K."/>
            <person name="Waleron M."/>
            <person name="Waleron M."/>
        </authorList>
    </citation>
    <scope>NUCLEOTIDE SEQUENCE [LARGE SCALE GENOMIC DNA]</scope>
    <source>
        <strain evidence="1 2">PKUAC-SCTA183</strain>
    </source>
</reference>
<dbReference type="Pfam" id="PF23856">
    <property type="entry name" value="DUF7219"/>
    <property type="match status" value="1"/>
</dbReference>
<organism evidence="1 2">
    <name type="scientific">Thermoleptolyngbya sichuanensis A183</name>
    <dbReference type="NCBI Taxonomy" id="2737172"/>
    <lineage>
        <taxon>Bacteria</taxon>
        <taxon>Bacillati</taxon>
        <taxon>Cyanobacteriota</taxon>
        <taxon>Cyanophyceae</taxon>
        <taxon>Oculatellales</taxon>
        <taxon>Oculatellaceae</taxon>
        <taxon>Thermoleptolyngbya</taxon>
        <taxon>Thermoleptolyngbya sichuanensis</taxon>
    </lineage>
</organism>
<dbReference type="EMBL" id="CP053661">
    <property type="protein sequence ID" value="QKD80892.1"/>
    <property type="molecule type" value="Genomic_DNA"/>
</dbReference>
<evidence type="ECO:0008006" key="3">
    <source>
        <dbReference type="Google" id="ProtNLM"/>
    </source>
</evidence>
<dbReference type="KEGG" id="theu:HPC62_00740"/>
<protein>
    <recommendedName>
        <fullName evidence="3">Isopropylmalate/homocitrate/citramalate synthase</fullName>
    </recommendedName>
</protein>
<name>A0A6M8B4I2_9CYAN</name>
<gene>
    <name evidence="1" type="ORF">HPC62_00740</name>
</gene>
<evidence type="ECO:0000313" key="2">
    <source>
        <dbReference type="Proteomes" id="UP000505210"/>
    </source>
</evidence>
<keyword evidence="2" id="KW-1185">Reference proteome</keyword>
<dbReference type="InterPro" id="IPR055643">
    <property type="entry name" value="DUF7219"/>
</dbReference>
<accession>A0A6M8B4I2</accession>
<dbReference type="AlphaFoldDB" id="A0A6M8B4I2"/>
<sequence>MSESSENERDQFFYPIGRYRGDFSPQKLAFNANLQEFAQRIGIICSLETGGKISPDEAYDQIKALWKQLKASKSALIDTLQDRPELPPEE</sequence>
<evidence type="ECO:0000313" key="1">
    <source>
        <dbReference type="EMBL" id="QKD80892.1"/>
    </source>
</evidence>